<gene>
    <name evidence="8" type="primary">nqrA</name>
    <name evidence="12" type="ORF">ED312_01125</name>
</gene>
<organism evidence="12 13">
    <name type="scientific">Sinomicrobium pectinilyticum</name>
    <dbReference type="NCBI Taxonomy" id="1084421"/>
    <lineage>
        <taxon>Bacteria</taxon>
        <taxon>Pseudomonadati</taxon>
        <taxon>Bacteroidota</taxon>
        <taxon>Flavobacteriia</taxon>
        <taxon>Flavobacteriales</taxon>
        <taxon>Flavobacteriaceae</taxon>
        <taxon>Sinomicrobium</taxon>
    </lineage>
</organism>
<keyword evidence="5 8" id="KW-0406">Ion transport</keyword>
<dbReference type="Pfam" id="PF05896">
    <property type="entry name" value="NQRA_N"/>
    <property type="match status" value="1"/>
</dbReference>
<dbReference type="GO" id="GO:0006814">
    <property type="term" value="P:sodium ion transport"/>
    <property type="evidence" value="ECO:0007669"/>
    <property type="project" value="UniProtKB-UniRule"/>
</dbReference>
<feature type="domain" description="NqrA N-terminal barrel-sandwich hybrid" evidence="9">
    <location>
        <begin position="5"/>
        <end position="98"/>
    </location>
</feature>
<evidence type="ECO:0000313" key="12">
    <source>
        <dbReference type="EMBL" id="RNL95226.1"/>
    </source>
</evidence>
<dbReference type="InterPro" id="IPR056148">
    <property type="entry name" value="NQRA_2nd"/>
</dbReference>
<name>A0A3N0F559_SINP1</name>
<keyword evidence="7 8" id="KW-0739">Sodium transport</keyword>
<dbReference type="HAMAP" id="MF_00425">
    <property type="entry name" value="NqrA"/>
    <property type="match status" value="1"/>
</dbReference>
<dbReference type="Pfam" id="PF24836">
    <property type="entry name" value="NQRA_2nd"/>
    <property type="match status" value="1"/>
</dbReference>
<comment type="subunit">
    <text evidence="8">Composed of six subunits; NqrA, NqrB, NqrC, NqrD, NqrE and NqrF.</text>
</comment>
<dbReference type="NCBIfam" id="TIGR01936">
    <property type="entry name" value="nqrA"/>
    <property type="match status" value="1"/>
</dbReference>
<proteinExistence type="inferred from homology"/>
<dbReference type="RefSeq" id="WP_123214138.1">
    <property type="nucleotide sequence ID" value="NZ_RJTM01000002.1"/>
</dbReference>
<evidence type="ECO:0000259" key="9">
    <source>
        <dbReference type="Pfam" id="PF05896"/>
    </source>
</evidence>
<comment type="catalytic activity">
    <reaction evidence="8">
        <text>a ubiquinone + n Na(+)(in) + NADH + H(+) = a ubiquinol + n Na(+)(out) + NAD(+)</text>
        <dbReference type="Rhea" id="RHEA:47748"/>
        <dbReference type="Rhea" id="RHEA-COMP:9565"/>
        <dbReference type="Rhea" id="RHEA-COMP:9566"/>
        <dbReference type="ChEBI" id="CHEBI:15378"/>
        <dbReference type="ChEBI" id="CHEBI:16389"/>
        <dbReference type="ChEBI" id="CHEBI:17976"/>
        <dbReference type="ChEBI" id="CHEBI:29101"/>
        <dbReference type="ChEBI" id="CHEBI:57540"/>
        <dbReference type="ChEBI" id="CHEBI:57945"/>
        <dbReference type="EC" id="7.2.1.1"/>
    </reaction>
</comment>
<evidence type="ECO:0000256" key="2">
    <source>
        <dbReference type="ARBA" id="ARBA00022967"/>
    </source>
</evidence>
<dbReference type="PANTHER" id="PTHR37839">
    <property type="entry name" value="NA(+)-TRANSLOCATING NADH-QUINONE REDUCTASE SUBUNIT A"/>
    <property type="match status" value="1"/>
</dbReference>
<keyword evidence="2 8" id="KW-1278">Translocase</keyword>
<keyword evidence="6 8" id="KW-0830">Ubiquinone</keyword>
<comment type="function">
    <text evidence="8">NQR complex catalyzes the reduction of ubiquinone-1 to ubiquinol by two successive reactions, coupled with the transport of Na(+) ions from the cytoplasm to the periplasm. NqrA to NqrE are probably involved in the second step, the conversion of ubisemiquinone to ubiquinol.</text>
</comment>
<evidence type="ECO:0000259" key="10">
    <source>
        <dbReference type="Pfam" id="PF11973"/>
    </source>
</evidence>
<protein>
    <recommendedName>
        <fullName evidence="8">Na(+)-translocating NADH-quinone reductase subunit A</fullName>
        <shortName evidence="8">Na(+)-NQR subunit A</shortName>
        <shortName evidence="8">Na(+)-translocating NQR subunit A</shortName>
        <ecNumber evidence="8">7.2.1.1</ecNumber>
    </recommendedName>
    <alternativeName>
        <fullName evidence="8">NQR complex subunit A</fullName>
    </alternativeName>
    <alternativeName>
        <fullName evidence="8">NQR-1 subunit A</fullName>
    </alternativeName>
</protein>
<dbReference type="Proteomes" id="UP000267469">
    <property type="component" value="Unassembled WGS sequence"/>
</dbReference>
<keyword evidence="4 8" id="KW-0915">Sodium</keyword>
<evidence type="ECO:0000256" key="5">
    <source>
        <dbReference type="ARBA" id="ARBA00023065"/>
    </source>
</evidence>
<evidence type="ECO:0000259" key="11">
    <source>
        <dbReference type="Pfam" id="PF24836"/>
    </source>
</evidence>
<dbReference type="NCBIfam" id="NF003761">
    <property type="entry name" value="PRK05352.1-4"/>
    <property type="match status" value="1"/>
</dbReference>
<evidence type="ECO:0000256" key="4">
    <source>
        <dbReference type="ARBA" id="ARBA00023053"/>
    </source>
</evidence>
<dbReference type="PANTHER" id="PTHR37839:SF1">
    <property type="entry name" value="NA(+)-TRANSLOCATING NADH-QUINONE REDUCTASE SUBUNIT A"/>
    <property type="match status" value="1"/>
</dbReference>
<evidence type="ECO:0000256" key="6">
    <source>
        <dbReference type="ARBA" id="ARBA00023075"/>
    </source>
</evidence>
<dbReference type="GO" id="GO:0016655">
    <property type="term" value="F:oxidoreductase activity, acting on NAD(P)H, quinone or similar compound as acceptor"/>
    <property type="evidence" value="ECO:0007669"/>
    <property type="project" value="UniProtKB-UniRule"/>
</dbReference>
<sequence length="446" mass="49481">MSNDIRIRKGLNINLKGEAEKVVSEAPRVKTFALKPTDFHNTTPKMVVKEGEKVKAGDVIFYSKYNEKIKFVAPVSGTLAEIRRGAKRRILEVVIEADDQDVYNEFDAKDPAHLSSEEVKAFLLESGCWPFIRQRPYDVIANPDDTPKAIFISAYTSAPLAADTEFVLQGREEDFQAGINAVAKLTAGKTHLSVGKGSSFFNNIKGVEIHRVSGPHPAGNVGVQIHHIDPVNAGERVWVINPEDVAIIGKLFRTGKFDATRTVALAGSEADKPQYYRVKIGSAVKALVDNDSADVRIISGDVLTGDKISADGFIGFYHNTVTLIPEGNEYRMFGWLPFKDNNIPSTHHTSFAWLFPNKKYKVNTNLNGEERALVVTGEMEKVMPMDVYPMQLLKACMVNNIEKMENLGIYEVAPEDFALVDYTCTSKIEAQEIIRQGLDLMIKEVG</sequence>
<keyword evidence="3 8" id="KW-0520">NAD</keyword>
<dbReference type="EMBL" id="RJTM01000002">
    <property type="protein sequence ID" value="RNL95226.1"/>
    <property type="molecule type" value="Genomic_DNA"/>
</dbReference>
<dbReference type="InterPro" id="IPR022615">
    <property type="entry name" value="NqrA_C_domain"/>
</dbReference>
<reference evidence="12 13" key="1">
    <citation type="submission" date="2018-10" db="EMBL/GenBank/DDBJ databases">
        <title>Sinomicrobium pectinilyticum sp. nov., a pectinase-producing bacterium isolated from alkaline and saline soil, and emended description of the genus Sinomicrobium.</title>
        <authorList>
            <person name="Cheng B."/>
            <person name="Li C."/>
            <person name="Lai Q."/>
            <person name="Du M."/>
            <person name="Shao Z."/>
            <person name="Xu P."/>
            <person name="Yang C."/>
        </authorList>
    </citation>
    <scope>NUCLEOTIDE SEQUENCE [LARGE SCALE GENOMIC DNA]</scope>
    <source>
        <strain evidence="12 13">5DNS001</strain>
    </source>
</reference>
<dbReference type="InterPro" id="IPR008703">
    <property type="entry name" value="NqrA"/>
</dbReference>
<accession>A0A3N0F559</accession>
<evidence type="ECO:0000256" key="7">
    <source>
        <dbReference type="ARBA" id="ARBA00023201"/>
    </source>
</evidence>
<keyword evidence="1 8" id="KW-0813">Transport</keyword>
<evidence type="ECO:0000256" key="3">
    <source>
        <dbReference type="ARBA" id="ARBA00023027"/>
    </source>
</evidence>
<keyword evidence="13" id="KW-1185">Reference proteome</keyword>
<dbReference type="AlphaFoldDB" id="A0A3N0F559"/>
<evidence type="ECO:0000256" key="8">
    <source>
        <dbReference type="HAMAP-Rule" id="MF_00425"/>
    </source>
</evidence>
<evidence type="ECO:0000313" key="13">
    <source>
        <dbReference type="Proteomes" id="UP000267469"/>
    </source>
</evidence>
<comment type="caution">
    <text evidence="12">The sequence shown here is derived from an EMBL/GenBank/DDBJ whole genome shotgun (WGS) entry which is preliminary data.</text>
</comment>
<dbReference type="Pfam" id="PF11973">
    <property type="entry name" value="NQRA_SLBB"/>
    <property type="match status" value="1"/>
</dbReference>
<evidence type="ECO:0000256" key="1">
    <source>
        <dbReference type="ARBA" id="ARBA00022448"/>
    </source>
</evidence>
<dbReference type="EC" id="7.2.1.1" evidence="8"/>
<feature type="domain" description="Na(+)-translocating NADH-quinone reductase subunit A C-terminal" evidence="10">
    <location>
        <begin position="262"/>
        <end position="309"/>
    </location>
</feature>
<feature type="domain" description="NqrA second alpha/beta" evidence="11">
    <location>
        <begin position="114"/>
        <end position="257"/>
    </location>
</feature>
<dbReference type="InterPro" id="IPR056147">
    <property type="entry name" value="NQRA_N"/>
</dbReference>
<dbReference type="OrthoDB" id="9774536at2"/>
<comment type="similarity">
    <text evidence="8">Belongs to the NqrA family.</text>
</comment>